<dbReference type="InterPro" id="IPR032830">
    <property type="entry name" value="XPB/Ssl2_N"/>
</dbReference>
<accession>A0A916JUR2</accession>
<keyword evidence="3" id="KW-1185">Reference proteome</keyword>
<dbReference type="RefSeq" id="WP_218090489.1">
    <property type="nucleotide sequence ID" value="NZ_CAJVAS010000002.1"/>
</dbReference>
<evidence type="ECO:0000313" key="3">
    <source>
        <dbReference type="Proteomes" id="UP000693672"/>
    </source>
</evidence>
<reference evidence="2" key="1">
    <citation type="submission" date="2021-06" db="EMBL/GenBank/DDBJ databases">
        <authorList>
            <person name="Criscuolo A."/>
        </authorList>
    </citation>
    <scope>NUCLEOTIDE SEQUENCE</scope>
    <source>
        <strain evidence="2">CIP111600</strain>
    </source>
</reference>
<gene>
    <name evidence="2" type="ORF">PAESOLCIP111_00659</name>
</gene>
<organism evidence="2 3">
    <name type="scientific">Paenibacillus solanacearum</name>
    <dbReference type="NCBI Taxonomy" id="2048548"/>
    <lineage>
        <taxon>Bacteria</taxon>
        <taxon>Bacillati</taxon>
        <taxon>Bacillota</taxon>
        <taxon>Bacilli</taxon>
        <taxon>Bacillales</taxon>
        <taxon>Paenibacillaceae</taxon>
        <taxon>Paenibacillus</taxon>
    </lineage>
</organism>
<dbReference type="EMBL" id="CAJVAS010000002">
    <property type="protein sequence ID" value="CAG7604070.1"/>
    <property type="molecule type" value="Genomic_DNA"/>
</dbReference>
<comment type="caution">
    <text evidence="2">The sequence shown here is derived from an EMBL/GenBank/DDBJ whole genome shotgun (WGS) entry which is preliminary data.</text>
</comment>
<sequence>MNYAELLKRMPSELRRSLETELYRPWLSRGVSLADVCTDPVVMETILGRMNETERMVLRTLVLYIGSEPFDEARLEKAASPVLSGAEMRHGLSGLMRKGIVFAFRKTWGEYLYLLPADGFRTWRELVLPAVHSSAPERSGDDVMPEVTRSARLGLRLELFQALVFAARHGLKLSKGGTVHKKQLQKLAEQISLDEALLQGASLKYAYADAYSLPVAVALDFLLRLQLLTSNGDELELQPGAIEEWLSMPPEAQTKRLYAQWKQLTWPAQAWMQHAVCMAERLASGGQWFQADTLIAWLAELGILERHETEEDPRRLLQERWLQPLVAFGWIEEGRSLTADEAWFRWVEQPVPAAAEEADASEDGALMIQPDFEIFAPPDVPGKVLWELCCLADTVRLDQISVFKLTKNSVRRALDNGRTAEAIAAFLEERALYGVPEHVRLAVEQWAAPYGKTRFLQACLLRCADEATAQSLERIPGAVSYLREKLGGTHYLIAPDDVKPLAAALEKAGWLPGLLPDTGGNGPAAQAITYPKLDVLGENSLQERREPTGDKGFIYSRTSVAYYEMEARIPSAADLYPDYADIPASWLKDYRAYHASTRKEMVEQAIRMKTVLQIRKNGCDYRIAPHKLQDTRGSWCMTGIVRTAESADPAAEMRLMPEEWQEMKLILPGINDKYLY</sequence>
<dbReference type="Pfam" id="PF13625">
    <property type="entry name" value="Helicase_C_3"/>
    <property type="match status" value="1"/>
</dbReference>
<evidence type="ECO:0000313" key="2">
    <source>
        <dbReference type="EMBL" id="CAG7604070.1"/>
    </source>
</evidence>
<protein>
    <recommendedName>
        <fullName evidence="1">Helicase XPB/Ssl2 N-terminal domain-containing protein</fullName>
    </recommendedName>
</protein>
<feature type="domain" description="Helicase XPB/Ssl2 N-terminal" evidence="1">
    <location>
        <begin position="366"/>
        <end position="480"/>
    </location>
</feature>
<dbReference type="Proteomes" id="UP000693672">
    <property type="component" value="Unassembled WGS sequence"/>
</dbReference>
<evidence type="ECO:0000259" key="1">
    <source>
        <dbReference type="Pfam" id="PF13625"/>
    </source>
</evidence>
<name>A0A916JUR2_9BACL</name>
<dbReference type="AlphaFoldDB" id="A0A916JUR2"/>
<proteinExistence type="predicted"/>